<evidence type="ECO:0000256" key="6">
    <source>
        <dbReference type="ARBA" id="ARBA00022490"/>
    </source>
</evidence>
<evidence type="ECO:0000313" key="22">
    <source>
        <dbReference type="EMBL" id="MBZ3876349.1"/>
    </source>
</evidence>
<evidence type="ECO:0000256" key="5">
    <source>
        <dbReference type="ARBA" id="ARBA00022475"/>
    </source>
</evidence>
<feature type="region of interest" description="Disordered" evidence="18">
    <location>
        <begin position="1"/>
        <end position="72"/>
    </location>
</feature>
<dbReference type="InterPro" id="IPR008936">
    <property type="entry name" value="Rho_GTPase_activation_prot"/>
</dbReference>
<evidence type="ECO:0000256" key="1">
    <source>
        <dbReference type="ARBA" id="ARBA00004236"/>
    </source>
</evidence>
<keyword evidence="5" id="KW-1003">Cell membrane</keyword>
<evidence type="ECO:0000256" key="11">
    <source>
        <dbReference type="ARBA" id="ARBA00023054"/>
    </source>
</evidence>
<dbReference type="GO" id="GO:0005096">
    <property type="term" value="F:GTPase activator activity"/>
    <property type="evidence" value="ECO:0007669"/>
    <property type="project" value="UniProtKB-KW"/>
</dbReference>
<dbReference type="Gene3D" id="1.20.1270.60">
    <property type="entry name" value="Arfaptin homology (AH) domain/BAR domain"/>
    <property type="match status" value="1"/>
</dbReference>
<dbReference type="InterPro" id="IPR046349">
    <property type="entry name" value="C1-like_sf"/>
</dbReference>
<dbReference type="SMART" id="SM00055">
    <property type="entry name" value="FCH"/>
    <property type="match status" value="1"/>
</dbReference>
<evidence type="ECO:0000256" key="14">
    <source>
        <dbReference type="ARBA" id="ARBA00057562"/>
    </source>
</evidence>
<feature type="region of interest" description="Disordered" evidence="18">
    <location>
        <begin position="427"/>
        <end position="458"/>
    </location>
</feature>
<feature type="region of interest" description="Disordered" evidence="18">
    <location>
        <begin position="237"/>
        <end position="266"/>
    </location>
</feature>
<evidence type="ECO:0000256" key="18">
    <source>
        <dbReference type="SAM" id="MobiDB-lite"/>
    </source>
</evidence>
<dbReference type="SUPFAM" id="SSF48350">
    <property type="entry name" value="GTPase activation domain, GAP"/>
    <property type="match status" value="1"/>
</dbReference>
<gene>
    <name evidence="22" type="ORF">SUZIE_137495</name>
</gene>
<dbReference type="Pfam" id="PF22699">
    <property type="entry name" value="GMIP-like_FCH"/>
    <property type="match status" value="1"/>
</dbReference>
<dbReference type="SUPFAM" id="SSF57889">
    <property type="entry name" value="Cysteine-rich domain"/>
    <property type="match status" value="1"/>
</dbReference>
<keyword evidence="12" id="KW-0472">Membrane</keyword>
<dbReference type="PANTHER" id="PTHR15228:SF18">
    <property type="entry name" value="RHO GTPASE-ACTIVATING PROTEIN 45"/>
    <property type="match status" value="1"/>
</dbReference>
<keyword evidence="23" id="KW-1185">Reference proteome</keyword>
<feature type="compositionally biased region" description="Basic and acidic residues" evidence="18">
    <location>
        <begin position="1054"/>
        <end position="1069"/>
    </location>
</feature>
<keyword evidence="10" id="KW-0862">Zinc</keyword>
<evidence type="ECO:0000256" key="8">
    <source>
        <dbReference type="ARBA" id="ARBA00022723"/>
    </source>
</evidence>
<dbReference type="PROSITE" id="PS50238">
    <property type="entry name" value="RHOGAP"/>
    <property type="match status" value="1"/>
</dbReference>
<dbReference type="Proteomes" id="UP001166674">
    <property type="component" value="Unassembled WGS sequence"/>
</dbReference>
<dbReference type="Pfam" id="PF24235">
    <property type="entry name" value="RHG29_45_N"/>
    <property type="match status" value="1"/>
</dbReference>
<evidence type="ECO:0000256" key="13">
    <source>
        <dbReference type="ARBA" id="ARBA00023273"/>
    </source>
</evidence>
<feature type="compositionally biased region" description="Low complexity" evidence="18">
    <location>
        <begin position="1040"/>
        <end position="1050"/>
    </location>
</feature>
<protein>
    <recommendedName>
        <fullName evidence="15">Rho GTPase-activating protein 45</fullName>
    </recommendedName>
</protein>
<evidence type="ECO:0000256" key="4">
    <source>
        <dbReference type="ARBA" id="ARBA00022468"/>
    </source>
</evidence>
<dbReference type="GO" id="GO:0007165">
    <property type="term" value="P:signal transduction"/>
    <property type="evidence" value="ECO:0007669"/>
    <property type="project" value="InterPro"/>
</dbReference>
<dbReference type="PROSITE" id="PS00479">
    <property type="entry name" value="ZF_DAG_PE_1"/>
    <property type="match status" value="1"/>
</dbReference>
<evidence type="ECO:0000256" key="12">
    <source>
        <dbReference type="ARBA" id="ARBA00023136"/>
    </source>
</evidence>
<keyword evidence="11 16" id="KW-0175">Coiled coil</keyword>
<dbReference type="InterPro" id="IPR027267">
    <property type="entry name" value="AH/BAR_dom_sf"/>
</dbReference>
<evidence type="ECO:0000259" key="20">
    <source>
        <dbReference type="PROSITE" id="PS50238"/>
    </source>
</evidence>
<dbReference type="GO" id="GO:0008270">
    <property type="term" value="F:zinc ion binding"/>
    <property type="evidence" value="ECO:0007669"/>
    <property type="project" value="UniProtKB-KW"/>
</dbReference>
<dbReference type="InterPro" id="IPR002219">
    <property type="entry name" value="PKC_DAG/PE"/>
</dbReference>
<evidence type="ECO:0000256" key="16">
    <source>
        <dbReference type="PROSITE-ProRule" id="PRU01077"/>
    </source>
</evidence>
<dbReference type="InterPro" id="IPR031160">
    <property type="entry name" value="F_BAR_dom"/>
</dbReference>
<dbReference type="GO" id="GO:0005886">
    <property type="term" value="C:plasma membrane"/>
    <property type="evidence" value="ECO:0007669"/>
    <property type="project" value="UniProtKB-SubCell"/>
</dbReference>
<evidence type="ECO:0000256" key="15">
    <source>
        <dbReference type="ARBA" id="ARBA00070279"/>
    </source>
</evidence>
<dbReference type="AlphaFoldDB" id="A0AA41MQM1"/>
<evidence type="ECO:0000256" key="10">
    <source>
        <dbReference type="ARBA" id="ARBA00022833"/>
    </source>
</evidence>
<keyword evidence="4" id="KW-0343">GTPase activation</keyword>
<feature type="domain" description="Rho-GAP" evidence="20">
    <location>
        <begin position="761"/>
        <end position="974"/>
    </location>
</feature>
<dbReference type="Pfam" id="PF00620">
    <property type="entry name" value="RhoGAP"/>
    <property type="match status" value="1"/>
</dbReference>
<feature type="region of interest" description="Disordered" evidence="18">
    <location>
        <begin position="1011"/>
        <end position="1112"/>
    </location>
</feature>
<dbReference type="PROSITE" id="PS51741">
    <property type="entry name" value="F_BAR"/>
    <property type="match status" value="1"/>
</dbReference>
<dbReference type="CDD" id="cd20816">
    <property type="entry name" value="C1_GMIP-like"/>
    <property type="match status" value="1"/>
</dbReference>
<keyword evidence="8" id="KW-0479">Metal-binding</keyword>
<evidence type="ECO:0000259" key="21">
    <source>
        <dbReference type="PROSITE" id="PS51741"/>
    </source>
</evidence>
<organism evidence="22 23">
    <name type="scientific">Sciurus carolinensis</name>
    <name type="common">Eastern gray squirrel</name>
    <dbReference type="NCBI Taxonomy" id="30640"/>
    <lineage>
        <taxon>Eukaryota</taxon>
        <taxon>Metazoa</taxon>
        <taxon>Chordata</taxon>
        <taxon>Craniata</taxon>
        <taxon>Vertebrata</taxon>
        <taxon>Euteleostomi</taxon>
        <taxon>Mammalia</taxon>
        <taxon>Eutheria</taxon>
        <taxon>Euarchontoglires</taxon>
        <taxon>Glires</taxon>
        <taxon>Rodentia</taxon>
        <taxon>Sciuromorpha</taxon>
        <taxon>Sciuridae</taxon>
        <taxon>Sciurinae</taxon>
        <taxon>Sciurini</taxon>
        <taxon>Sciurus</taxon>
    </lineage>
</organism>
<dbReference type="EMBL" id="JAATJV010273300">
    <property type="protein sequence ID" value="MBZ3876349.1"/>
    <property type="molecule type" value="Genomic_DNA"/>
</dbReference>
<reference evidence="22" key="1">
    <citation type="submission" date="2020-03" db="EMBL/GenBank/DDBJ databases">
        <title>Studies in the Genomics of Life Span.</title>
        <authorList>
            <person name="Glass D."/>
        </authorList>
    </citation>
    <scope>NUCLEOTIDE SEQUENCE</scope>
    <source>
        <strain evidence="22">SUZIE</strain>
        <tissue evidence="22">Muscle</tissue>
    </source>
</reference>
<feature type="domain" description="F-BAR" evidence="21">
    <location>
        <begin position="269"/>
        <end position="539"/>
    </location>
</feature>
<dbReference type="SMART" id="SM00109">
    <property type="entry name" value="C1"/>
    <property type="match status" value="1"/>
</dbReference>
<dbReference type="InterPro" id="IPR051025">
    <property type="entry name" value="RhoGAP"/>
</dbReference>
<comment type="function">
    <text evidence="14">Contains a GTPase activator for the Rho-type GTPases (RhoGAP) domain that would be able to negatively regulate the actin cytoskeleton as well as cell spreading. However, also contains N-terminally a BAR-domin which is able to play an autoinhibitory effect on this RhoGAP activity.</text>
</comment>
<evidence type="ECO:0000256" key="17">
    <source>
        <dbReference type="SAM" id="Coils"/>
    </source>
</evidence>
<feature type="compositionally biased region" description="Basic and acidic residues" evidence="18">
    <location>
        <begin position="1013"/>
        <end position="1025"/>
    </location>
</feature>
<dbReference type="GO" id="GO:0051056">
    <property type="term" value="P:regulation of small GTPase mediated signal transduction"/>
    <property type="evidence" value="ECO:0007669"/>
    <property type="project" value="UniProtKB-ARBA"/>
</dbReference>
<evidence type="ECO:0000259" key="19">
    <source>
        <dbReference type="PROSITE" id="PS50081"/>
    </source>
</evidence>
<dbReference type="SMART" id="SM00324">
    <property type="entry name" value="RhoGAP"/>
    <property type="match status" value="1"/>
</dbReference>
<dbReference type="GO" id="GO:0005829">
    <property type="term" value="C:cytosol"/>
    <property type="evidence" value="ECO:0007669"/>
    <property type="project" value="UniProtKB-ARBA"/>
</dbReference>
<dbReference type="InterPro" id="IPR054713">
    <property type="entry name" value="GMIP/FCHO2-like_FCH"/>
</dbReference>
<dbReference type="SUPFAM" id="SSF103657">
    <property type="entry name" value="BAR/IMD domain-like"/>
    <property type="match status" value="1"/>
</dbReference>
<dbReference type="Gene3D" id="1.10.555.10">
    <property type="entry name" value="Rho GTPase activation protein"/>
    <property type="match status" value="1"/>
</dbReference>
<dbReference type="PANTHER" id="PTHR15228">
    <property type="entry name" value="SPERMATHECAL PHYSIOLOGY VARIANT"/>
    <property type="match status" value="1"/>
</dbReference>
<feature type="compositionally biased region" description="Basic and acidic residues" evidence="18">
    <location>
        <begin position="449"/>
        <end position="458"/>
    </location>
</feature>
<feature type="region of interest" description="Disordered" evidence="18">
    <location>
        <begin position="584"/>
        <end position="664"/>
    </location>
</feature>
<evidence type="ECO:0000313" key="23">
    <source>
        <dbReference type="Proteomes" id="UP001166674"/>
    </source>
</evidence>
<keyword evidence="7" id="KW-0597">Phosphoprotein</keyword>
<evidence type="ECO:0000256" key="7">
    <source>
        <dbReference type="ARBA" id="ARBA00022553"/>
    </source>
</evidence>
<dbReference type="FunFam" id="1.10.555.10:FF:000016">
    <property type="entry name" value="Rho GTPase activating protein 29"/>
    <property type="match status" value="1"/>
</dbReference>
<dbReference type="PROSITE" id="PS50081">
    <property type="entry name" value="ZF_DAG_PE_2"/>
    <property type="match status" value="1"/>
</dbReference>
<feature type="compositionally biased region" description="Polar residues" evidence="18">
    <location>
        <begin position="1088"/>
        <end position="1108"/>
    </location>
</feature>
<keyword evidence="6" id="KW-0963">Cytoplasm</keyword>
<name>A0AA41MQM1_SCICA</name>
<dbReference type="InterPro" id="IPR001060">
    <property type="entry name" value="FCH_dom"/>
</dbReference>
<feature type="compositionally biased region" description="Low complexity" evidence="18">
    <location>
        <begin position="588"/>
        <end position="603"/>
    </location>
</feature>
<evidence type="ECO:0000256" key="9">
    <source>
        <dbReference type="ARBA" id="ARBA00022771"/>
    </source>
</evidence>
<feature type="coiled-coil region" evidence="17">
    <location>
        <begin position="381"/>
        <end position="408"/>
    </location>
</feature>
<accession>A0AA41MQM1</accession>
<keyword evidence="9" id="KW-0863">Zinc-finger</keyword>
<dbReference type="GO" id="GO:0042995">
    <property type="term" value="C:cell projection"/>
    <property type="evidence" value="ECO:0007669"/>
    <property type="project" value="UniProtKB-SubCell"/>
</dbReference>
<evidence type="ECO:0000256" key="2">
    <source>
        <dbReference type="ARBA" id="ARBA00004316"/>
    </source>
</evidence>
<dbReference type="FunFam" id="1.20.1270.60:FF:000058">
    <property type="entry name" value="Rho GTPase activating protein 45"/>
    <property type="match status" value="1"/>
</dbReference>
<comment type="subcellular location">
    <subcellularLocation>
        <location evidence="1">Cell membrane</location>
    </subcellularLocation>
    <subcellularLocation>
        <location evidence="2">Cell projection</location>
    </subcellularLocation>
    <subcellularLocation>
        <location evidence="3">Cytoplasm</location>
    </subcellularLocation>
</comment>
<feature type="compositionally biased region" description="Low complexity" evidence="18">
    <location>
        <begin position="431"/>
        <end position="443"/>
    </location>
</feature>
<dbReference type="InterPro" id="IPR000198">
    <property type="entry name" value="RhoGAP_dom"/>
</dbReference>
<proteinExistence type="predicted"/>
<feature type="domain" description="Phorbol-ester/DAG-type" evidence="19">
    <location>
        <begin position="702"/>
        <end position="747"/>
    </location>
</feature>
<keyword evidence="13" id="KW-0966">Cell projection</keyword>
<dbReference type="InterPro" id="IPR057028">
    <property type="entry name" value="RHG29_45_N"/>
</dbReference>
<sequence length="1128" mass="124328">MFSRKKRELMKTPSISKKNRAGSPSPQPSGELPKKDGADMAVPGQSLEPPAVSSGAKATGTLKRPTSLSRHASAAGFPLSGAASWTLGRGYRSPLTAASPAELPAEGPGPDAVEDISNLLADVARFAEGLEKLKQCVLHDDLLEARRPLAHECLGEALRVMRQVISKYPLLNTVETLTAAGTLIAKVKAFHYECNGESDKREFEKALETMAVSFSSTVSEFLMGEVDSSTLLAVPPGDPSQSMENLYGQGSEGPQPSAEDCEEGCPPPEEVDVLLQRCEGGVDAALHYAKSMAKYMKDLTGYLEKRTALEMEFSKGLQKIVHHCRQSVMHEPHMPLLSLYSLALEQDLEFGHGMVQAVGTLQTQTFIQPLTLRRLEHERRRKEIKESWHRAQRKLQEAEANLRKAKQGYVQRCEDHDKARFLVAKAEEEQASAGPGAGSAASKALDKRRRLEEEAKNKAEEAMATYRTCVADAKTQKQELEDTKVTALRQIQEVIRQSDQTIKSATISYYQMMHMQTAPLPVHFQMLCESSKLYDPGQQYASHVRQLQRGEEPDVRYDFEPHVSSSSWSPIMRARKGSFNVGDAVGAEATSSPPEEGGSSEGAPAKEPRGARGHQAHKSWPISISDADRSLDSSPGSEDFKKFERMSSSGTMSPSEELVGQEAGTEASAFEQADLNGMAPELPVAVPSGPFRNVGLSKAARTHRLRKLRTPAKCRECNSYVYFQGAECEECCLACHKKCLETLAIQCGHKKLQGRLQLFGQDFGQAARHTPDGVPFIVKKCVCEIERRALRTKGIYRVNGVKTRVEKLCQAFETGKELVELSQALPHDISNVLKLYLRQLPEPLITFRLYHELVGLAKDSLKAEAEAKAASRGRQDGCESEVAATVMVGRLRELLRDLPPENRATLQYLLRHLRRIVEVEQDNKMTPGNLGIVFGPTLLRPRPTEATISLSSLVDYPHQARVIETLIVHYSLVFEEETEEQAPGCQDGPPSQRTEVVVPMPYLEAGEESACALREEAEDGSRESRVASNDSDSELEEASDPLSSSDASALHRLSFLDKEGEASLEESPRSRSGSEGQLGEEDEEDQVQRLSAYNTNQSNNVAPTQLPTTRLRGWREAAGTWESWPEFV</sequence>
<comment type="caution">
    <text evidence="22">The sequence shown here is derived from an EMBL/GenBank/DDBJ whole genome shotgun (WGS) entry which is preliminary data.</text>
</comment>
<evidence type="ECO:0000256" key="3">
    <source>
        <dbReference type="ARBA" id="ARBA00004496"/>
    </source>
</evidence>